<evidence type="ECO:0008006" key="4">
    <source>
        <dbReference type="Google" id="ProtNLM"/>
    </source>
</evidence>
<feature type="compositionally biased region" description="Acidic residues" evidence="1">
    <location>
        <begin position="98"/>
        <end position="120"/>
    </location>
</feature>
<evidence type="ECO:0000313" key="3">
    <source>
        <dbReference type="Proteomes" id="UP000235786"/>
    </source>
</evidence>
<name>A0A2J6SB34_HYAVF</name>
<evidence type="ECO:0000313" key="2">
    <source>
        <dbReference type="EMBL" id="PMD47974.1"/>
    </source>
</evidence>
<organism evidence="2 3">
    <name type="scientific">Hyaloscypha variabilis (strain UAMH 11265 / GT02V1 / F)</name>
    <name type="common">Meliniomyces variabilis</name>
    <dbReference type="NCBI Taxonomy" id="1149755"/>
    <lineage>
        <taxon>Eukaryota</taxon>
        <taxon>Fungi</taxon>
        <taxon>Dikarya</taxon>
        <taxon>Ascomycota</taxon>
        <taxon>Pezizomycotina</taxon>
        <taxon>Leotiomycetes</taxon>
        <taxon>Helotiales</taxon>
        <taxon>Hyaloscyphaceae</taxon>
        <taxon>Hyaloscypha</taxon>
        <taxon>Hyaloscypha variabilis</taxon>
    </lineage>
</organism>
<accession>A0A2J6SB34</accession>
<keyword evidence="3" id="KW-1185">Reference proteome</keyword>
<dbReference type="OrthoDB" id="10563386at2759"/>
<dbReference type="EMBL" id="KZ613938">
    <property type="protein sequence ID" value="PMD47974.1"/>
    <property type="molecule type" value="Genomic_DNA"/>
</dbReference>
<gene>
    <name evidence="2" type="ORF">L207DRAFT_576736</name>
</gene>
<sequence>MSERRAGTWSEKEDLSLLLQVLHLGTSVKKENLRVPGRSRRAVGGRLRFLKRKAAQEVARISGGGGANAIIAHNARNGKKKPEKPKNPARPGTPKKEEEEEEEEEKEEKEEKEEESEDDWLALGKRKRRDLSDEELEPYDPYLANDEEEA</sequence>
<dbReference type="AlphaFoldDB" id="A0A2J6SB34"/>
<proteinExistence type="predicted"/>
<feature type="region of interest" description="Disordered" evidence="1">
    <location>
        <begin position="58"/>
        <end position="150"/>
    </location>
</feature>
<reference evidence="2 3" key="1">
    <citation type="submission" date="2016-04" db="EMBL/GenBank/DDBJ databases">
        <title>A degradative enzymes factory behind the ericoid mycorrhizal symbiosis.</title>
        <authorList>
            <consortium name="DOE Joint Genome Institute"/>
            <person name="Martino E."/>
            <person name="Morin E."/>
            <person name="Grelet G."/>
            <person name="Kuo A."/>
            <person name="Kohler A."/>
            <person name="Daghino S."/>
            <person name="Barry K."/>
            <person name="Choi C."/>
            <person name="Cichocki N."/>
            <person name="Clum A."/>
            <person name="Copeland A."/>
            <person name="Hainaut M."/>
            <person name="Haridas S."/>
            <person name="Labutti K."/>
            <person name="Lindquist E."/>
            <person name="Lipzen A."/>
            <person name="Khouja H.-R."/>
            <person name="Murat C."/>
            <person name="Ohm R."/>
            <person name="Olson A."/>
            <person name="Spatafora J."/>
            <person name="Veneault-Fourrey C."/>
            <person name="Henrissat B."/>
            <person name="Grigoriev I."/>
            <person name="Martin F."/>
            <person name="Perotto S."/>
        </authorList>
    </citation>
    <scope>NUCLEOTIDE SEQUENCE [LARGE SCALE GENOMIC DNA]</scope>
    <source>
        <strain evidence="2 3">F</strain>
    </source>
</reference>
<dbReference type="Proteomes" id="UP000235786">
    <property type="component" value="Unassembled WGS sequence"/>
</dbReference>
<protein>
    <recommendedName>
        <fullName evidence="4">Myb-like domain-containing protein</fullName>
    </recommendedName>
</protein>
<evidence type="ECO:0000256" key="1">
    <source>
        <dbReference type="SAM" id="MobiDB-lite"/>
    </source>
</evidence>